<proteinExistence type="predicted"/>
<gene>
    <name evidence="1" type="ORF">CTM74_10190</name>
</gene>
<reference evidence="1 2" key="1">
    <citation type="submission" date="2017-11" db="EMBL/GenBank/DDBJ databases">
        <title>Genome sequencing of Fusobacterium periodonticum KCOM 1263.</title>
        <authorList>
            <person name="Kook J.-K."/>
            <person name="Park S.-N."/>
            <person name="Lim Y.K."/>
        </authorList>
    </citation>
    <scope>NUCLEOTIDE SEQUENCE [LARGE SCALE GENOMIC DNA]</scope>
    <source>
        <strain evidence="1 2">KCOM 1263</strain>
    </source>
</reference>
<accession>A0AAD0AMA6</accession>
<organism evidence="1 2">
    <name type="scientific">Fusobacterium pseudoperiodonticum</name>
    <dbReference type="NCBI Taxonomy" id="2663009"/>
    <lineage>
        <taxon>Bacteria</taxon>
        <taxon>Fusobacteriati</taxon>
        <taxon>Fusobacteriota</taxon>
        <taxon>Fusobacteriia</taxon>
        <taxon>Fusobacteriales</taxon>
        <taxon>Fusobacteriaceae</taxon>
        <taxon>Fusobacterium</taxon>
    </lineage>
</organism>
<dbReference type="AlphaFoldDB" id="A0AAD0AMA6"/>
<name>A0AAD0AMA6_9FUSO</name>
<keyword evidence="2" id="KW-1185">Reference proteome</keyword>
<protein>
    <submittedName>
        <fullName evidence="1">Uncharacterized protein</fullName>
    </submittedName>
</protein>
<sequence length="72" mass="8812">MIPFFYALLFELKILFYFFKKVISSKLLVEKKKKNTIIKHMILYLFDNMEGKCQILFFQMNKKVFLNTTKMM</sequence>
<dbReference type="Proteomes" id="UP000228552">
    <property type="component" value="Chromosome"/>
</dbReference>
<dbReference type="EMBL" id="CP024700">
    <property type="protein sequence ID" value="ATV62163.1"/>
    <property type="molecule type" value="Genomic_DNA"/>
</dbReference>
<evidence type="ECO:0000313" key="1">
    <source>
        <dbReference type="EMBL" id="ATV62163.1"/>
    </source>
</evidence>
<evidence type="ECO:0000313" key="2">
    <source>
        <dbReference type="Proteomes" id="UP000228552"/>
    </source>
</evidence>